<dbReference type="EMBL" id="JAWDJW010002365">
    <property type="protein sequence ID" value="KAK3077927.1"/>
    <property type="molecule type" value="Genomic_DNA"/>
</dbReference>
<sequence>MSSPTTLDTLPPIRDLPPDHHTALLDTLFEPSQPLHTLSLPLLSTSTFKFDSYDDLIRAVQGQLKSLHQSPSTSDTEWLDSILRAHPRIGEKKVESALSRREQAAMADASGAADASKATQGVQYQYRPHQSDADMQREREEEAEELRRLNMAYEERFPGLIYMVFVDGRSRGL</sequence>
<accession>A0ACC3DMK9</accession>
<reference evidence="1" key="1">
    <citation type="submission" date="2024-09" db="EMBL/GenBank/DDBJ databases">
        <title>Black Yeasts Isolated from many extreme environments.</title>
        <authorList>
            <person name="Coleine C."/>
            <person name="Stajich J.E."/>
            <person name="Selbmann L."/>
        </authorList>
    </citation>
    <scope>NUCLEOTIDE SEQUENCE</scope>
    <source>
        <strain evidence="1">CCFEE 5737</strain>
    </source>
</reference>
<keyword evidence="2" id="KW-1185">Reference proteome</keyword>
<comment type="caution">
    <text evidence="1">The sequence shown here is derived from an EMBL/GenBank/DDBJ whole genome shotgun (WGS) entry which is preliminary data.</text>
</comment>
<organism evidence="1 2">
    <name type="scientific">Coniosporium uncinatum</name>
    <dbReference type="NCBI Taxonomy" id="93489"/>
    <lineage>
        <taxon>Eukaryota</taxon>
        <taxon>Fungi</taxon>
        <taxon>Dikarya</taxon>
        <taxon>Ascomycota</taxon>
        <taxon>Pezizomycotina</taxon>
        <taxon>Dothideomycetes</taxon>
        <taxon>Dothideomycetes incertae sedis</taxon>
        <taxon>Coniosporium</taxon>
    </lineage>
</organism>
<gene>
    <name evidence="1" type="ORF">LTS18_008887</name>
</gene>
<name>A0ACC3DMK9_9PEZI</name>
<evidence type="ECO:0000313" key="1">
    <source>
        <dbReference type="EMBL" id="KAK3077927.1"/>
    </source>
</evidence>
<dbReference type="Proteomes" id="UP001186974">
    <property type="component" value="Unassembled WGS sequence"/>
</dbReference>
<proteinExistence type="predicted"/>
<protein>
    <submittedName>
        <fullName evidence="1">Uncharacterized protein</fullName>
    </submittedName>
</protein>
<feature type="non-terminal residue" evidence="1">
    <location>
        <position position="173"/>
    </location>
</feature>
<evidence type="ECO:0000313" key="2">
    <source>
        <dbReference type="Proteomes" id="UP001186974"/>
    </source>
</evidence>